<accession>A0A1F5E5J7</accession>
<dbReference type="Proteomes" id="UP000177006">
    <property type="component" value="Unassembled WGS sequence"/>
</dbReference>
<name>A0A1F5E5J7_9BACT</name>
<dbReference type="EMBL" id="MEZK01000020">
    <property type="protein sequence ID" value="OGD62586.1"/>
    <property type="molecule type" value="Genomic_DNA"/>
</dbReference>
<comment type="caution">
    <text evidence="1">The sequence shown here is derived from an EMBL/GenBank/DDBJ whole genome shotgun (WGS) entry which is preliminary data.</text>
</comment>
<protein>
    <submittedName>
        <fullName evidence="1">Uncharacterized protein</fullName>
    </submittedName>
</protein>
<reference evidence="1 2" key="1">
    <citation type="journal article" date="2016" name="Nat. Commun.">
        <title>Thousands of microbial genomes shed light on interconnected biogeochemical processes in an aquifer system.</title>
        <authorList>
            <person name="Anantharaman K."/>
            <person name="Brown C.T."/>
            <person name="Hug L.A."/>
            <person name="Sharon I."/>
            <person name="Castelle C.J."/>
            <person name="Probst A.J."/>
            <person name="Thomas B.C."/>
            <person name="Singh A."/>
            <person name="Wilkins M.J."/>
            <person name="Karaoz U."/>
            <person name="Brodie E.L."/>
            <person name="Williams K.H."/>
            <person name="Hubbard S.S."/>
            <person name="Banfield J.F."/>
        </authorList>
    </citation>
    <scope>NUCLEOTIDE SEQUENCE [LARGE SCALE GENOMIC DNA]</scope>
</reference>
<organism evidence="1 2">
    <name type="scientific">Candidatus Beckwithbacteria bacterium RBG_13_42_9</name>
    <dbReference type="NCBI Taxonomy" id="1797457"/>
    <lineage>
        <taxon>Bacteria</taxon>
        <taxon>Candidatus Beckwithiibacteriota</taxon>
    </lineage>
</organism>
<gene>
    <name evidence="1" type="ORF">A2160_06140</name>
</gene>
<dbReference type="STRING" id="1797457.A2160_06140"/>
<proteinExistence type="predicted"/>
<dbReference type="AlphaFoldDB" id="A0A1F5E5J7"/>
<sequence>MGSDELSPVVFSVPTIEAGQKAMELLRTHHVIAPSDYTVRKVLALSDETGRVAAIKFTEPDIPNATSTLVIGDAGGLKQAFVLTGGVEVQLTVPKDFDVDGMLQVLFF</sequence>
<evidence type="ECO:0000313" key="2">
    <source>
        <dbReference type="Proteomes" id="UP000177006"/>
    </source>
</evidence>
<evidence type="ECO:0000313" key="1">
    <source>
        <dbReference type="EMBL" id="OGD62586.1"/>
    </source>
</evidence>